<dbReference type="RefSeq" id="WP_258216541.1">
    <property type="nucleotide sequence ID" value="NZ_JANQBD010000023.1"/>
</dbReference>
<sequence length="150" mass="17097">MSSLWLTPIVIDEKEQMVTLLKDRLELRPAEIADRFLALLKSVHPRLLVTFKANLMLSEEFELACGVDELPFELASEGPVVFGQGGLELSHCAQAYLDRLPAVKEMDDWLNIAAAKIADTREDDIIHQWVHTMVRWHKQGYAVTLLKEEN</sequence>
<accession>A0ABT1YSP2</accession>
<dbReference type="EMBL" id="JANQBD010000023">
    <property type="protein sequence ID" value="MCR8634995.1"/>
    <property type="molecule type" value="Genomic_DNA"/>
</dbReference>
<keyword evidence="2" id="KW-1185">Reference proteome</keyword>
<name>A0ABT1YSP2_9BACL</name>
<proteinExistence type="predicted"/>
<dbReference type="Proteomes" id="UP001300012">
    <property type="component" value="Unassembled WGS sequence"/>
</dbReference>
<protein>
    <submittedName>
        <fullName evidence="1">Uncharacterized protein</fullName>
    </submittedName>
</protein>
<comment type="caution">
    <text evidence="1">The sequence shown here is derived from an EMBL/GenBank/DDBJ whole genome shotgun (WGS) entry which is preliminary data.</text>
</comment>
<reference evidence="1 2" key="1">
    <citation type="submission" date="2022-08" db="EMBL/GenBank/DDBJ databases">
        <title>Paenibacillus endoradicis sp. nov., Paenibacillus radicibacter sp. nov and Paenibacillus pararadicis sp. nov., three cold-adapted plant growth-promoting bacteria isolated from root of Larix gmelinii in Great Khingan.</title>
        <authorList>
            <person name="Xue H."/>
        </authorList>
    </citation>
    <scope>NUCLEOTIDE SEQUENCE [LARGE SCALE GENOMIC DNA]</scope>
    <source>
        <strain evidence="1 2">N5-1-1-5</strain>
    </source>
</reference>
<evidence type="ECO:0000313" key="1">
    <source>
        <dbReference type="EMBL" id="MCR8634995.1"/>
    </source>
</evidence>
<evidence type="ECO:0000313" key="2">
    <source>
        <dbReference type="Proteomes" id="UP001300012"/>
    </source>
</evidence>
<organism evidence="1 2">
    <name type="scientific">Paenibacillus radicis</name>
    <name type="common">ex Xue et al. 2023</name>
    <dbReference type="NCBI Taxonomy" id="2972489"/>
    <lineage>
        <taxon>Bacteria</taxon>
        <taxon>Bacillati</taxon>
        <taxon>Bacillota</taxon>
        <taxon>Bacilli</taxon>
        <taxon>Bacillales</taxon>
        <taxon>Paenibacillaceae</taxon>
        <taxon>Paenibacillus</taxon>
    </lineage>
</organism>
<gene>
    <name evidence="1" type="ORF">NV381_27725</name>
</gene>